<keyword evidence="1" id="KW-0812">Transmembrane</keyword>
<dbReference type="RefSeq" id="WP_187768335.1">
    <property type="nucleotide sequence ID" value="NZ_JACTVM010000001.1"/>
</dbReference>
<keyword evidence="1" id="KW-1133">Transmembrane helix</keyword>
<feature type="transmembrane region" description="Helical" evidence="1">
    <location>
        <begin position="727"/>
        <end position="745"/>
    </location>
</feature>
<evidence type="ECO:0000313" key="2">
    <source>
        <dbReference type="EMBL" id="MBC9224897.1"/>
    </source>
</evidence>
<name>A0A8I0ETM0_9ACTN</name>
<feature type="transmembrane region" description="Helical" evidence="1">
    <location>
        <begin position="190"/>
        <end position="209"/>
    </location>
</feature>
<feature type="transmembrane region" description="Helical" evidence="1">
    <location>
        <begin position="162"/>
        <end position="184"/>
    </location>
</feature>
<feature type="transmembrane region" description="Helical" evidence="1">
    <location>
        <begin position="777"/>
        <end position="795"/>
    </location>
</feature>
<gene>
    <name evidence="2" type="ORF">IBG24_01050</name>
</gene>
<feature type="transmembrane region" description="Helical" evidence="1">
    <location>
        <begin position="393"/>
        <end position="414"/>
    </location>
</feature>
<dbReference type="Proteomes" id="UP000620591">
    <property type="component" value="Unassembled WGS sequence"/>
</dbReference>
<feature type="transmembrane region" description="Helical" evidence="1">
    <location>
        <begin position="698"/>
        <end position="715"/>
    </location>
</feature>
<evidence type="ECO:0008006" key="4">
    <source>
        <dbReference type="Google" id="ProtNLM"/>
    </source>
</evidence>
<feature type="transmembrane region" description="Helical" evidence="1">
    <location>
        <begin position="339"/>
        <end position="357"/>
    </location>
</feature>
<feature type="transmembrane region" description="Helical" evidence="1">
    <location>
        <begin position="674"/>
        <end position="692"/>
    </location>
</feature>
<dbReference type="AlphaFoldDB" id="A0A8I0ETM0"/>
<evidence type="ECO:0000256" key="1">
    <source>
        <dbReference type="SAM" id="Phobius"/>
    </source>
</evidence>
<feature type="transmembrane region" description="Helical" evidence="1">
    <location>
        <begin position="495"/>
        <end position="513"/>
    </location>
</feature>
<feature type="transmembrane region" description="Helical" evidence="1">
    <location>
        <begin position="801"/>
        <end position="818"/>
    </location>
</feature>
<keyword evidence="1" id="KW-0472">Membrane</keyword>
<feature type="transmembrane region" description="Helical" evidence="1">
    <location>
        <begin position="251"/>
        <end position="270"/>
    </location>
</feature>
<feature type="transmembrane region" description="Helical" evidence="1">
    <location>
        <begin position="277"/>
        <end position="300"/>
    </location>
</feature>
<feature type="transmembrane region" description="Helical" evidence="1">
    <location>
        <begin position="573"/>
        <end position="594"/>
    </location>
</feature>
<proteinExistence type="predicted"/>
<feature type="transmembrane region" description="Helical" evidence="1">
    <location>
        <begin position="543"/>
        <end position="561"/>
    </location>
</feature>
<feature type="transmembrane region" description="Helical" evidence="1">
    <location>
        <begin position="600"/>
        <end position="618"/>
    </location>
</feature>
<feature type="transmembrane region" description="Helical" evidence="1">
    <location>
        <begin position="103"/>
        <end position="127"/>
    </location>
</feature>
<feature type="transmembrane region" description="Helical" evidence="1">
    <location>
        <begin position="751"/>
        <end position="770"/>
    </location>
</feature>
<organism evidence="2 3">
    <name type="scientific">Aeromicrobium senzhongii</name>
    <dbReference type="NCBI Taxonomy" id="2663859"/>
    <lineage>
        <taxon>Bacteria</taxon>
        <taxon>Bacillati</taxon>
        <taxon>Actinomycetota</taxon>
        <taxon>Actinomycetes</taxon>
        <taxon>Propionibacteriales</taxon>
        <taxon>Nocardioidaceae</taxon>
        <taxon>Aeromicrobium</taxon>
    </lineage>
</organism>
<evidence type="ECO:0000313" key="3">
    <source>
        <dbReference type="Proteomes" id="UP000620591"/>
    </source>
</evidence>
<feature type="transmembrane region" description="Helical" evidence="1">
    <location>
        <begin position="363"/>
        <end position="381"/>
    </location>
</feature>
<feature type="transmembrane region" description="Helical" evidence="1">
    <location>
        <begin position="623"/>
        <end position="641"/>
    </location>
</feature>
<dbReference type="InterPro" id="IPR058062">
    <property type="entry name" value="SCO7613_C"/>
</dbReference>
<dbReference type="EMBL" id="JACTVM010000001">
    <property type="protein sequence ID" value="MBC9224897.1"/>
    <property type="molecule type" value="Genomic_DNA"/>
</dbReference>
<feature type="transmembrane region" description="Helical" evidence="1">
    <location>
        <begin position="518"/>
        <end position="537"/>
    </location>
</feature>
<comment type="caution">
    <text evidence="2">The sequence shown here is derived from an EMBL/GenBank/DDBJ whole genome shotgun (WGS) entry which is preliminary data.</text>
</comment>
<reference evidence="3" key="1">
    <citation type="submission" date="2022-11" db="EMBL/GenBank/DDBJ databases">
        <title>Novel species in genus Aeromicrobium.</title>
        <authorList>
            <person name="Zhang G."/>
        </authorList>
    </citation>
    <scope>NUCLEOTIDE SEQUENCE [LARGE SCALE GENOMIC DNA]</scope>
    <source>
        <strain evidence="3">zg-636</strain>
    </source>
</reference>
<dbReference type="NCBIfam" id="NF047321">
    <property type="entry name" value="SCO7613_CTERM"/>
    <property type="match status" value="1"/>
</dbReference>
<feature type="transmembrane region" description="Helical" evidence="1">
    <location>
        <begin position="133"/>
        <end position="150"/>
    </location>
</feature>
<feature type="transmembrane region" description="Helical" evidence="1">
    <location>
        <begin position="312"/>
        <end position="332"/>
    </location>
</feature>
<feature type="transmembrane region" description="Helical" evidence="1">
    <location>
        <begin position="647"/>
        <end position="667"/>
    </location>
</feature>
<accession>A0A8I0ETM0</accession>
<protein>
    <recommendedName>
        <fullName evidence="4">DUF2157 domain-containing protein</fullName>
    </recommendedName>
</protein>
<sequence length="836" mass="85657">MKYADPHACPACRGAISGGISCPHCAFDLTSQQAHQLWGLFVQADGLVAQGRAVQARTPRIDPEARPASTAAAQQPVTPAPAPVFVPGVVPAPAHHAWSVGSVLLGLGAVCLIVAGLIFATIAWAAVGILGRALILLAVTAVFGGCATWATRRRLFGAAEALWSVFLGLLTVDVLAAVAEGLFGLSWSDFAVVSLVWTAGVVATAVVVVRWARTAFDHDLAMPQIAAGLAPWVSAPALMDRLLDLGDQDTWFWSAMAALVVPLVVVAISVRLAMPWAMWGAAALALCLGAFSVVLAVIQAQSGSPALTFADALPLFTLVAAALLGGVLMVALRPWLVGSATVGLLYLVGLAVSGWAWRADAAGSIGLVAVAAVVALLALLVARPDAWSLGVRWGTVVTGAALVLWGGAVAMMNLERADVASGYGSPSDLWVRPSDIAVREDWKVLGVAAGLLVAWWAMGRWPSPRLVPDHLRLPLGVVAGGAAVVTAVASSTLPFLVHAITVVLVGAGLAFALRRGPAWFAVLPPVAVLAAVAVVPGDAPVTAWTWGLVAAGLAMCALAGFDDPEEFRRGTSAVSLGLAAGAAIATIGLVLNLSDTDATWWSPIIAGCAAAALLLTLALDELVWHRIAVEVVAALSLFIALVEADDLATAALVFTIGAVAAAVVGLLDDDRTYLRWVAAGFVGGAWVTRLAASEVGTVEAYTAPFAVAVLAAGLWRLRTDPASRTWSVLVPGLTLALLPSLPQALAEPTSLRAGLLALVAAACLAAGVVLRWGAPVVAGSAVLLLVVLANVGPTALALQRWILIAAAGLVLLVVGTTWEKRVAEGRALVARLAALR</sequence>